<dbReference type="AlphaFoldDB" id="A0A4R6RUH7"/>
<sequence length="317" mass="34303">MEDAESVVVSVRHVVETGRAEEWFAAVCDAFDWCGGDWAVLKGLLATAAGERSFGSEVAETFVEFVEQHVADPMGVLTQLCERREELPRWYAELVGRLDQEAPAEHLEEWDDVTAAQWYTHLTTSNDWAGWAGGGAAEWAEFKEWFLYFAEQQQVRDYASLLLARVERDAGGYTAGFANLGIETAASAPEPEVAAGWGERTAARYAELTSGKGWGGWTGEDEHWDLFTQWFLYYAAEDGDHDDAAAFLAAVEASADKVNAFAEFGIAVAPRPAAAPGEATAASPVSAEELAQFGITEADLAAADRGFEALLGGPSTE</sequence>
<dbReference type="RefSeq" id="WP_133854281.1">
    <property type="nucleotide sequence ID" value="NZ_SNXZ01000011.1"/>
</dbReference>
<name>A0A4R6RUH7_LABRH</name>
<dbReference type="EMBL" id="SNXZ01000011">
    <property type="protein sequence ID" value="TDP90007.1"/>
    <property type="molecule type" value="Genomic_DNA"/>
</dbReference>
<gene>
    <name evidence="1" type="ORF">EV186_111133</name>
</gene>
<organism evidence="1 2">
    <name type="scientific">Labedaea rhizosphaerae</name>
    <dbReference type="NCBI Taxonomy" id="598644"/>
    <lineage>
        <taxon>Bacteria</taxon>
        <taxon>Bacillati</taxon>
        <taxon>Actinomycetota</taxon>
        <taxon>Actinomycetes</taxon>
        <taxon>Pseudonocardiales</taxon>
        <taxon>Pseudonocardiaceae</taxon>
        <taxon>Labedaea</taxon>
    </lineage>
</organism>
<accession>A0A4R6RUH7</accession>
<keyword evidence="2" id="KW-1185">Reference proteome</keyword>
<protein>
    <submittedName>
        <fullName evidence="1">Uncharacterized protein</fullName>
    </submittedName>
</protein>
<dbReference type="OrthoDB" id="10017474at2"/>
<evidence type="ECO:0000313" key="2">
    <source>
        <dbReference type="Proteomes" id="UP000295444"/>
    </source>
</evidence>
<proteinExistence type="predicted"/>
<reference evidence="1 2" key="1">
    <citation type="submission" date="2019-03" db="EMBL/GenBank/DDBJ databases">
        <title>Genomic Encyclopedia of Type Strains, Phase IV (KMG-IV): sequencing the most valuable type-strain genomes for metagenomic binning, comparative biology and taxonomic classification.</title>
        <authorList>
            <person name="Goeker M."/>
        </authorList>
    </citation>
    <scope>NUCLEOTIDE SEQUENCE [LARGE SCALE GENOMIC DNA]</scope>
    <source>
        <strain evidence="1 2">DSM 45361</strain>
    </source>
</reference>
<comment type="caution">
    <text evidence="1">The sequence shown here is derived from an EMBL/GenBank/DDBJ whole genome shotgun (WGS) entry which is preliminary data.</text>
</comment>
<evidence type="ECO:0000313" key="1">
    <source>
        <dbReference type="EMBL" id="TDP90007.1"/>
    </source>
</evidence>
<dbReference type="Proteomes" id="UP000295444">
    <property type="component" value="Unassembled WGS sequence"/>
</dbReference>